<evidence type="ECO:0000313" key="1">
    <source>
        <dbReference type="EMBL" id="MBB4150753.1"/>
    </source>
</evidence>
<dbReference type="Proteomes" id="UP000590524">
    <property type="component" value="Unassembled WGS sequence"/>
</dbReference>
<dbReference type="EMBL" id="JACIEU010000024">
    <property type="protein sequence ID" value="MBB4150753.1"/>
    <property type="molecule type" value="Genomic_DNA"/>
</dbReference>
<dbReference type="RefSeq" id="WP_188083994.1">
    <property type="nucleotide sequence ID" value="NZ_JACIEU010000024.1"/>
</dbReference>
<accession>A0A7W6LUJ4</accession>
<proteinExistence type="predicted"/>
<keyword evidence="2" id="KW-1185">Reference proteome</keyword>
<organism evidence="1 2">
    <name type="scientific">Sphingobium scionense</name>
    <dbReference type="NCBI Taxonomy" id="1404341"/>
    <lineage>
        <taxon>Bacteria</taxon>
        <taxon>Pseudomonadati</taxon>
        <taxon>Pseudomonadota</taxon>
        <taxon>Alphaproteobacteria</taxon>
        <taxon>Sphingomonadales</taxon>
        <taxon>Sphingomonadaceae</taxon>
        <taxon>Sphingobium</taxon>
    </lineage>
</organism>
<name>A0A7W6LUJ4_9SPHN</name>
<reference evidence="1 2" key="1">
    <citation type="submission" date="2020-08" db="EMBL/GenBank/DDBJ databases">
        <title>Genomic Encyclopedia of Type Strains, Phase IV (KMG-IV): sequencing the most valuable type-strain genomes for metagenomic binning, comparative biology and taxonomic classification.</title>
        <authorList>
            <person name="Goeker M."/>
        </authorList>
    </citation>
    <scope>NUCLEOTIDE SEQUENCE [LARGE SCALE GENOMIC DNA]</scope>
    <source>
        <strain evidence="1 2">DSM 19371</strain>
    </source>
</reference>
<protein>
    <submittedName>
        <fullName evidence="1">Uncharacterized protein</fullName>
    </submittedName>
</protein>
<sequence length="97" mass="11647">MQDEFEWDGDWETASAKDAAWAEEELRRELAPGHILFNARWKALGRRWRRDDFLFQLEDGRFAQIHLTRHIETDPRWPVAEIFGSFDDWKATPSEDR</sequence>
<evidence type="ECO:0000313" key="2">
    <source>
        <dbReference type="Proteomes" id="UP000590524"/>
    </source>
</evidence>
<comment type="caution">
    <text evidence="1">The sequence shown here is derived from an EMBL/GenBank/DDBJ whole genome shotgun (WGS) entry which is preliminary data.</text>
</comment>
<gene>
    <name evidence="1" type="ORF">GGQ90_004562</name>
</gene>
<dbReference type="AlphaFoldDB" id="A0A7W6LUJ4"/>